<name>A0A835M1E8_9MAGN</name>
<dbReference type="InterPro" id="IPR011990">
    <property type="entry name" value="TPR-like_helical_dom_sf"/>
</dbReference>
<feature type="region of interest" description="Disordered" evidence="4">
    <location>
        <begin position="487"/>
        <end position="512"/>
    </location>
</feature>
<keyword evidence="2" id="KW-0677">Repeat</keyword>
<feature type="repeat" description="PPR" evidence="3">
    <location>
        <begin position="394"/>
        <end position="428"/>
    </location>
</feature>
<feature type="region of interest" description="Disordered" evidence="4">
    <location>
        <begin position="28"/>
        <end position="48"/>
    </location>
</feature>
<proteinExistence type="inferred from homology"/>
<dbReference type="Pfam" id="PF01535">
    <property type="entry name" value="PPR"/>
    <property type="match status" value="2"/>
</dbReference>
<organism evidence="5 6">
    <name type="scientific">Coptis chinensis</name>
    <dbReference type="NCBI Taxonomy" id="261450"/>
    <lineage>
        <taxon>Eukaryota</taxon>
        <taxon>Viridiplantae</taxon>
        <taxon>Streptophyta</taxon>
        <taxon>Embryophyta</taxon>
        <taxon>Tracheophyta</taxon>
        <taxon>Spermatophyta</taxon>
        <taxon>Magnoliopsida</taxon>
        <taxon>Ranunculales</taxon>
        <taxon>Ranunculaceae</taxon>
        <taxon>Coptidoideae</taxon>
        <taxon>Coptis</taxon>
    </lineage>
</organism>
<feature type="repeat" description="PPR" evidence="3">
    <location>
        <begin position="254"/>
        <end position="288"/>
    </location>
</feature>
<sequence length="566" mass="64627">MLRKRSPTFLRHFSSWLSSPGNPLIKWPTQTETEAPHHDQLQPQSHPHKDCTTVYKLLTDHTLTSSSSLETALTETGIQPGPNLLLTICKQFEASPKPLFTLFKWAVKQPSYCSAPPVLNLIIDLLGKSRDFDSAWSLLLDHFMVTNHTFALLIRRYARAGMPFAAIRTYQYVSSLEFKCVDLDLFEVLLDTLCKEGHVRVASGCVTRRRGLDSEWVPTVRLYNILLNGWFRMRKLKHAERVWEEMRRENVVPTVVTYGTLVEGYCRMRRVEKAMELVGEMRREGIEPNAVVFNPIVDALGEAGRFKEAMGMLERFSVLESGPTVSTYNSLVKGFCKAKDLVGASKILKMMIGRGFAPTPTTYNYFFRYFAKFGKIEEAMNLYTKIIGSGYVPDRLTYHLLIKMLCEEERLELVLQISKEMRARGHDSDLATSTMVIHLLCKLHRLEEACVEFEDMIHRGIVPQYLTYKKLTEDLKKSGMTVMAQKLSSQMSSLPHSTRLPNTYREGRDGSRQIRSSIIKKAQAMSDVLKISKDPRVLSKMKNSSENSVASANELIDDIIRRFSRS</sequence>
<gene>
    <name evidence="5" type="ORF">IFM89_004242</name>
</gene>
<comment type="similarity">
    <text evidence="1">Belongs to the PPR family. P subfamily.</text>
</comment>
<dbReference type="OrthoDB" id="185373at2759"/>
<evidence type="ECO:0000313" key="6">
    <source>
        <dbReference type="Proteomes" id="UP000631114"/>
    </source>
</evidence>
<dbReference type="InterPro" id="IPR002885">
    <property type="entry name" value="PPR_rpt"/>
</dbReference>
<dbReference type="Proteomes" id="UP000631114">
    <property type="component" value="Unassembled WGS sequence"/>
</dbReference>
<feature type="compositionally biased region" description="Polar residues" evidence="4">
    <location>
        <begin position="487"/>
        <end position="501"/>
    </location>
</feature>
<evidence type="ECO:0000256" key="4">
    <source>
        <dbReference type="SAM" id="MobiDB-lite"/>
    </source>
</evidence>
<evidence type="ECO:0000256" key="2">
    <source>
        <dbReference type="ARBA" id="ARBA00022737"/>
    </source>
</evidence>
<evidence type="ECO:0000256" key="1">
    <source>
        <dbReference type="ARBA" id="ARBA00007626"/>
    </source>
</evidence>
<reference evidence="5 6" key="1">
    <citation type="submission" date="2020-10" db="EMBL/GenBank/DDBJ databases">
        <title>The Coptis chinensis genome and diversification of protoberbering-type alkaloids.</title>
        <authorList>
            <person name="Wang B."/>
            <person name="Shu S."/>
            <person name="Song C."/>
            <person name="Liu Y."/>
        </authorList>
    </citation>
    <scope>NUCLEOTIDE SEQUENCE [LARGE SCALE GENOMIC DNA]</scope>
    <source>
        <strain evidence="5">HL-2020</strain>
        <tissue evidence="5">Leaf</tissue>
    </source>
</reference>
<dbReference type="PROSITE" id="PS51375">
    <property type="entry name" value="PPR"/>
    <property type="match status" value="6"/>
</dbReference>
<dbReference type="PANTHER" id="PTHR47941">
    <property type="entry name" value="PENTATRICOPEPTIDE REPEAT-CONTAINING PROTEIN 3, MITOCHONDRIAL"/>
    <property type="match status" value="1"/>
</dbReference>
<feature type="repeat" description="PPR" evidence="3">
    <location>
        <begin position="324"/>
        <end position="358"/>
    </location>
</feature>
<keyword evidence="6" id="KW-1185">Reference proteome</keyword>
<accession>A0A835M1E8</accession>
<feature type="repeat" description="PPR" evidence="3">
    <location>
        <begin position="219"/>
        <end position="253"/>
    </location>
</feature>
<evidence type="ECO:0000256" key="3">
    <source>
        <dbReference type="PROSITE-ProRule" id="PRU00708"/>
    </source>
</evidence>
<dbReference type="EMBL" id="JADFTS010000003">
    <property type="protein sequence ID" value="KAF9612832.1"/>
    <property type="molecule type" value="Genomic_DNA"/>
</dbReference>
<evidence type="ECO:0000313" key="5">
    <source>
        <dbReference type="EMBL" id="KAF9612832.1"/>
    </source>
</evidence>
<comment type="caution">
    <text evidence="5">The sequence shown here is derived from an EMBL/GenBank/DDBJ whole genome shotgun (WGS) entry which is preliminary data.</text>
</comment>
<feature type="repeat" description="PPR" evidence="3">
    <location>
        <begin position="429"/>
        <end position="463"/>
    </location>
</feature>
<protein>
    <recommendedName>
        <fullName evidence="7">Pentatricopeptide repeat-containing protein</fullName>
    </recommendedName>
</protein>
<evidence type="ECO:0008006" key="7">
    <source>
        <dbReference type="Google" id="ProtNLM"/>
    </source>
</evidence>
<dbReference type="Pfam" id="PF13041">
    <property type="entry name" value="PPR_2"/>
    <property type="match status" value="2"/>
</dbReference>
<feature type="repeat" description="PPR" evidence="3">
    <location>
        <begin position="359"/>
        <end position="393"/>
    </location>
</feature>
<dbReference type="AlphaFoldDB" id="A0A835M1E8"/>
<dbReference type="NCBIfam" id="TIGR00756">
    <property type="entry name" value="PPR"/>
    <property type="match status" value="6"/>
</dbReference>
<dbReference type="Gene3D" id="1.25.40.10">
    <property type="entry name" value="Tetratricopeptide repeat domain"/>
    <property type="match status" value="4"/>
</dbReference>